<organism evidence="3 4">
    <name type="scientific">Rhodococcus olei</name>
    <dbReference type="NCBI Taxonomy" id="2161675"/>
    <lineage>
        <taxon>Bacteria</taxon>
        <taxon>Bacillati</taxon>
        <taxon>Actinomycetota</taxon>
        <taxon>Actinomycetes</taxon>
        <taxon>Mycobacteriales</taxon>
        <taxon>Nocardiaceae</taxon>
        <taxon>Rhodococcus</taxon>
    </lineage>
</organism>
<evidence type="ECO:0000313" key="4">
    <source>
        <dbReference type="Proteomes" id="UP001501183"/>
    </source>
</evidence>
<reference evidence="4" key="1">
    <citation type="journal article" date="2019" name="Int. J. Syst. Evol. Microbiol.">
        <title>The Global Catalogue of Microorganisms (GCM) 10K type strain sequencing project: providing services to taxonomists for standard genome sequencing and annotation.</title>
        <authorList>
            <consortium name="The Broad Institute Genomics Platform"/>
            <consortium name="The Broad Institute Genome Sequencing Center for Infectious Disease"/>
            <person name="Wu L."/>
            <person name="Ma J."/>
        </authorList>
    </citation>
    <scope>NUCLEOTIDE SEQUENCE [LARGE SCALE GENOMIC DNA]</scope>
    <source>
        <strain evidence="4">JCM 32206</strain>
    </source>
</reference>
<name>A0ABP8NSY9_9NOCA</name>
<comment type="caution">
    <text evidence="3">The sequence shown here is derived from an EMBL/GenBank/DDBJ whole genome shotgun (WGS) entry which is preliminary data.</text>
</comment>
<accession>A0ABP8NSY9</accession>
<dbReference type="Pfam" id="PF13472">
    <property type="entry name" value="Lipase_GDSL_2"/>
    <property type="match status" value="1"/>
</dbReference>
<sequence>MRWRDLALGAAALTTLVGAAVVLGPDVATPGHTPNEAAGPTTDSVTSDTATPMSALFIGDSYTVSSNFTELSYVCRAAVQMRWKCDVSAIPGSGYISGGEANRFPLAGEPGSSTSIPERVPSLAAEYSPDVVVLDGGRNDLFPPAEDVGKAMAYTLGEARRAWPHATLVFLRPRYLVNPGDNLGFDDDFMTRLEADPAAAGVVFLDPIADPELAGRDTSDLLGPDHQHPNSLGEQRLADALVAALRAHGVGVSP</sequence>
<feature type="domain" description="SGNH hydrolase-type esterase" evidence="2">
    <location>
        <begin position="57"/>
        <end position="235"/>
    </location>
</feature>
<keyword evidence="3" id="KW-0378">Hydrolase</keyword>
<protein>
    <submittedName>
        <fullName evidence="3">SGNH/GDSL hydrolase family protein</fullName>
    </submittedName>
</protein>
<dbReference type="InterPro" id="IPR036514">
    <property type="entry name" value="SGNH_hydro_sf"/>
</dbReference>
<dbReference type="Proteomes" id="UP001501183">
    <property type="component" value="Unassembled WGS sequence"/>
</dbReference>
<gene>
    <name evidence="3" type="ORF">GCM10023094_01430</name>
</gene>
<dbReference type="SUPFAM" id="SSF52266">
    <property type="entry name" value="SGNH hydrolase"/>
    <property type="match status" value="1"/>
</dbReference>
<evidence type="ECO:0000256" key="1">
    <source>
        <dbReference type="SAM" id="SignalP"/>
    </source>
</evidence>
<keyword evidence="4" id="KW-1185">Reference proteome</keyword>
<proteinExistence type="predicted"/>
<feature type="signal peptide" evidence="1">
    <location>
        <begin position="1"/>
        <end position="19"/>
    </location>
</feature>
<evidence type="ECO:0000259" key="2">
    <source>
        <dbReference type="Pfam" id="PF13472"/>
    </source>
</evidence>
<feature type="chain" id="PRO_5047319694" evidence="1">
    <location>
        <begin position="20"/>
        <end position="254"/>
    </location>
</feature>
<keyword evidence="1" id="KW-0732">Signal</keyword>
<dbReference type="InterPro" id="IPR013830">
    <property type="entry name" value="SGNH_hydro"/>
</dbReference>
<dbReference type="Gene3D" id="3.40.50.1110">
    <property type="entry name" value="SGNH hydrolase"/>
    <property type="match status" value="1"/>
</dbReference>
<evidence type="ECO:0000313" key="3">
    <source>
        <dbReference type="EMBL" id="GAA4471188.1"/>
    </source>
</evidence>
<dbReference type="EMBL" id="BAABFB010000007">
    <property type="protein sequence ID" value="GAA4471188.1"/>
    <property type="molecule type" value="Genomic_DNA"/>
</dbReference>
<dbReference type="GO" id="GO:0016787">
    <property type="term" value="F:hydrolase activity"/>
    <property type="evidence" value="ECO:0007669"/>
    <property type="project" value="UniProtKB-KW"/>
</dbReference>
<dbReference type="CDD" id="cd00229">
    <property type="entry name" value="SGNH_hydrolase"/>
    <property type="match status" value="1"/>
</dbReference>